<evidence type="ECO:0000313" key="3">
    <source>
        <dbReference type="Proteomes" id="UP000291343"/>
    </source>
</evidence>
<dbReference type="InParanoid" id="A0A482WYF5"/>
<evidence type="ECO:0000313" key="2">
    <source>
        <dbReference type="EMBL" id="RZF38060.1"/>
    </source>
</evidence>
<dbReference type="Proteomes" id="UP000291343">
    <property type="component" value="Unassembled WGS sequence"/>
</dbReference>
<accession>A0A482WYF5</accession>
<feature type="non-terminal residue" evidence="2">
    <location>
        <position position="242"/>
    </location>
</feature>
<protein>
    <submittedName>
        <fullName evidence="2">Uncharacterized protein</fullName>
    </submittedName>
</protein>
<sequence>MSISGSTALAGKDKSAPIIIHHFRPSIWTGYEIDESAVRKGWKEIRCDYLLNEPGAVDAGKLFIQEKKAENEHDVVKRSPVYLDKAYRQSQNVKDIMLIKKWKLKGNSSGSRRGDCHTRPQKGISSTKSEFPHGNERVWNEYKRVGRQTGAPVLVFISAARLEQLAWADRRGEEGEEGGAGGAGEAPAAARRAGAARDSAARGLRIARRSGRCHSGARMSPLQHAEERREKEELFHACFSFR</sequence>
<feature type="region of interest" description="Disordered" evidence="1">
    <location>
        <begin position="170"/>
        <end position="227"/>
    </location>
</feature>
<proteinExistence type="predicted"/>
<feature type="region of interest" description="Disordered" evidence="1">
    <location>
        <begin position="107"/>
        <end position="133"/>
    </location>
</feature>
<keyword evidence="3" id="KW-1185">Reference proteome</keyword>
<organism evidence="2 3">
    <name type="scientific">Laodelphax striatellus</name>
    <name type="common">Small brown planthopper</name>
    <name type="synonym">Delphax striatella</name>
    <dbReference type="NCBI Taxonomy" id="195883"/>
    <lineage>
        <taxon>Eukaryota</taxon>
        <taxon>Metazoa</taxon>
        <taxon>Ecdysozoa</taxon>
        <taxon>Arthropoda</taxon>
        <taxon>Hexapoda</taxon>
        <taxon>Insecta</taxon>
        <taxon>Pterygota</taxon>
        <taxon>Neoptera</taxon>
        <taxon>Paraneoptera</taxon>
        <taxon>Hemiptera</taxon>
        <taxon>Auchenorrhyncha</taxon>
        <taxon>Fulgoroidea</taxon>
        <taxon>Delphacidae</taxon>
        <taxon>Criomorphinae</taxon>
        <taxon>Laodelphax</taxon>
    </lineage>
</organism>
<feature type="compositionally biased region" description="Low complexity" evidence="1">
    <location>
        <begin position="185"/>
        <end position="203"/>
    </location>
</feature>
<comment type="caution">
    <text evidence="2">The sequence shown here is derived from an EMBL/GenBank/DDBJ whole genome shotgun (WGS) entry which is preliminary data.</text>
</comment>
<gene>
    <name evidence="2" type="ORF">LSTR_LSTR006459</name>
</gene>
<dbReference type="EMBL" id="QKKF02022824">
    <property type="protein sequence ID" value="RZF38060.1"/>
    <property type="molecule type" value="Genomic_DNA"/>
</dbReference>
<dbReference type="AlphaFoldDB" id="A0A482WYF5"/>
<evidence type="ECO:0000256" key="1">
    <source>
        <dbReference type="SAM" id="MobiDB-lite"/>
    </source>
</evidence>
<reference evidence="2 3" key="1">
    <citation type="journal article" date="2017" name="Gigascience">
        <title>Genome sequence of the small brown planthopper, Laodelphax striatellus.</title>
        <authorList>
            <person name="Zhu J."/>
            <person name="Jiang F."/>
            <person name="Wang X."/>
            <person name="Yang P."/>
            <person name="Bao Y."/>
            <person name="Zhao W."/>
            <person name="Wang W."/>
            <person name="Lu H."/>
            <person name="Wang Q."/>
            <person name="Cui N."/>
            <person name="Li J."/>
            <person name="Chen X."/>
            <person name="Luo L."/>
            <person name="Yu J."/>
            <person name="Kang L."/>
            <person name="Cui F."/>
        </authorList>
    </citation>
    <scope>NUCLEOTIDE SEQUENCE [LARGE SCALE GENOMIC DNA]</scope>
    <source>
        <strain evidence="2">Lst14</strain>
    </source>
</reference>
<name>A0A482WYF5_LAOST</name>